<dbReference type="GO" id="GO:0046933">
    <property type="term" value="F:proton-transporting ATP synthase activity, rotational mechanism"/>
    <property type="evidence" value="ECO:0007669"/>
    <property type="project" value="UniProtKB-UniRule"/>
</dbReference>
<accession>A0A097IFE9</accession>
<dbReference type="PANTHER" id="PTHR33445:SF1">
    <property type="entry name" value="ATP SYNTHASE SUBUNIT B"/>
    <property type="match status" value="1"/>
</dbReference>
<evidence type="ECO:0000313" key="17">
    <source>
        <dbReference type="EMBL" id="AIT60853.1"/>
    </source>
</evidence>
<evidence type="ECO:0000256" key="3">
    <source>
        <dbReference type="ARBA" id="ARBA00022448"/>
    </source>
</evidence>
<dbReference type="HAMAP" id="MF_01398">
    <property type="entry name" value="ATP_synth_b_bprime"/>
    <property type="match status" value="1"/>
</dbReference>
<keyword evidence="8 14" id="KW-1133">Transmembrane helix</keyword>
<dbReference type="InterPro" id="IPR050059">
    <property type="entry name" value="ATP_synthase_B_chain"/>
</dbReference>
<keyword evidence="16" id="KW-0175">Coiled coil</keyword>
<comment type="subunit">
    <text evidence="13 14">F-type ATPases have 2 components, F(1) - the catalytic core - and F(0) - the membrane proton channel. F(1) has five subunits: alpha(3), beta(3), gamma(1), delta(1), epsilon(1). F(0) has three main subunits: a(1), b(2) and c(10-14). The alpha and beta chains form an alternating ring which encloses part of the gamma chain. F(1) is attached to F(0) by a central stalk formed by the gamma and epsilon chains, while a peripheral stalk is formed by the delta and b chains.</text>
</comment>
<comment type="function">
    <text evidence="12 14">F(1)F(0) ATP synthase produces ATP from ADP in the presence of a proton or sodium gradient. F-type ATPases consist of two structural domains, F(1) containing the extramembraneous catalytic core and F(0) containing the membrane proton channel, linked together by a central stalk and a peripheral stalk. During catalysis, ATP synthesis in the catalytic domain of F(1) is coupled via a rotary mechanism of the central stalk subunits to proton translocation.</text>
</comment>
<dbReference type="KEGG" id="cdo:CDOO_05985"/>
<dbReference type="SUPFAM" id="SSF81573">
    <property type="entry name" value="F1F0 ATP synthase subunit B, membrane domain"/>
    <property type="match status" value="1"/>
</dbReference>
<dbReference type="Proteomes" id="UP000029914">
    <property type="component" value="Chromosome"/>
</dbReference>
<evidence type="ECO:0000256" key="15">
    <source>
        <dbReference type="RuleBase" id="RU003848"/>
    </source>
</evidence>
<dbReference type="Pfam" id="PF00430">
    <property type="entry name" value="ATP-synt_B"/>
    <property type="match status" value="1"/>
</dbReference>
<keyword evidence="7 14" id="KW-0375">Hydrogen ion transport</keyword>
<name>A0A097IFE9_9CORY</name>
<dbReference type="RefSeq" id="WP_018022179.1">
    <property type="nucleotide sequence ID" value="NZ_AQUX01000006.1"/>
</dbReference>
<protein>
    <recommendedName>
        <fullName evidence="14">ATP synthase subunit b</fullName>
    </recommendedName>
    <alternativeName>
        <fullName evidence="14">ATP synthase F(0) sector subunit b</fullName>
    </alternativeName>
    <alternativeName>
        <fullName evidence="14">ATPase subunit I</fullName>
    </alternativeName>
    <alternativeName>
        <fullName evidence="14">F-type ATPase subunit b</fullName>
        <shortName evidence="14">F-ATPase subunit b</shortName>
    </alternativeName>
</protein>
<dbReference type="eggNOG" id="COG0711">
    <property type="taxonomic scope" value="Bacteria"/>
</dbReference>
<comment type="subcellular location">
    <subcellularLocation>
        <location evidence="1 14">Cell membrane</location>
        <topology evidence="1 14">Single-pass membrane protein</topology>
    </subcellularLocation>
</comment>
<dbReference type="AlphaFoldDB" id="A0A097IFE9"/>
<dbReference type="OrthoDB" id="5242917at2"/>
<keyword evidence="5 14" id="KW-0138">CF(0)</keyword>
<evidence type="ECO:0000256" key="7">
    <source>
        <dbReference type="ARBA" id="ARBA00022781"/>
    </source>
</evidence>
<evidence type="ECO:0000256" key="6">
    <source>
        <dbReference type="ARBA" id="ARBA00022692"/>
    </source>
</evidence>
<gene>
    <name evidence="14" type="primary">atpF</name>
    <name evidence="17" type="ORF">CDOO_05985</name>
</gene>
<evidence type="ECO:0000256" key="14">
    <source>
        <dbReference type="HAMAP-Rule" id="MF_01398"/>
    </source>
</evidence>
<dbReference type="GO" id="GO:0045259">
    <property type="term" value="C:proton-transporting ATP synthase complex"/>
    <property type="evidence" value="ECO:0007669"/>
    <property type="project" value="UniProtKB-KW"/>
</dbReference>
<dbReference type="GO" id="GO:0046961">
    <property type="term" value="F:proton-transporting ATPase activity, rotational mechanism"/>
    <property type="evidence" value="ECO:0007669"/>
    <property type="project" value="TreeGrafter"/>
</dbReference>
<keyword evidence="11 14" id="KW-0066">ATP synthesis</keyword>
<dbReference type="HOGENOM" id="CLU_079215_5_2_11"/>
<comment type="similarity">
    <text evidence="2 14 15">Belongs to the ATPase B chain family.</text>
</comment>
<keyword evidence="10 14" id="KW-0472">Membrane</keyword>
<keyword evidence="6 14" id="KW-0812">Transmembrane</keyword>
<dbReference type="STRING" id="558173.CDOO_05985"/>
<evidence type="ECO:0000313" key="18">
    <source>
        <dbReference type="Proteomes" id="UP000029914"/>
    </source>
</evidence>
<feature type="transmembrane region" description="Helical" evidence="14">
    <location>
        <begin position="31"/>
        <end position="50"/>
    </location>
</feature>
<comment type="function">
    <text evidence="14">Component of the F(0) channel, it forms part of the peripheral stalk, linking F(1) to F(0).</text>
</comment>
<dbReference type="GO" id="GO:0005886">
    <property type="term" value="C:plasma membrane"/>
    <property type="evidence" value="ECO:0007669"/>
    <property type="project" value="UniProtKB-SubCell"/>
</dbReference>
<dbReference type="InterPro" id="IPR002146">
    <property type="entry name" value="ATP_synth_b/b'su_bac/chlpt"/>
</dbReference>
<evidence type="ECO:0000256" key="1">
    <source>
        <dbReference type="ARBA" id="ARBA00004162"/>
    </source>
</evidence>
<dbReference type="NCBIfam" id="NF004412">
    <property type="entry name" value="PRK05759.1-3"/>
    <property type="match status" value="1"/>
</dbReference>
<dbReference type="EMBL" id="CP006764">
    <property type="protein sequence ID" value="AIT60853.1"/>
    <property type="molecule type" value="Genomic_DNA"/>
</dbReference>
<dbReference type="NCBIfam" id="TIGR01144">
    <property type="entry name" value="ATP_synt_b"/>
    <property type="match status" value="1"/>
</dbReference>
<dbReference type="Gene3D" id="1.20.5.620">
    <property type="entry name" value="F1F0 ATP synthase subunit B, membrane domain"/>
    <property type="match status" value="1"/>
</dbReference>
<dbReference type="CDD" id="cd06503">
    <property type="entry name" value="ATP-synt_Fo_b"/>
    <property type="match status" value="1"/>
</dbReference>
<dbReference type="PANTHER" id="PTHR33445">
    <property type="entry name" value="ATP SYNTHASE SUBUNIT B', CHLOROPLASTIC"/>
    <property type="match status" value="1"/>
</dbReference>
<proteinExistence type="inferred from homology"/>
<dbReference type="InterPro" id="IPR028987">
    <property type="entry name" value="ATP_synth_B-like_membr_sf"/>
</dbReference>
<sequence>MTNVIHLLAAEAEQLPLEGGNSILLPKTYDIVWSLIPFLVILFVFWKFILPRFQEVLTEREDRIKGGIQRAEAAQAEAKAALEKYNAQLAEARTEAAEIREQAREKGKQIEAEHRLAGEAEQKRIIESGERQLSASRDRVVGELRSELGQNSINIAEKLLGAELSDSTRRSGTIDNFLSELDKVDSVAPAGK</sequence>
<evidence type="ECO:0000256" key="12">
    <source>
        <dbReference type="ARBA" id="ARBA00025198"/>
    </source>
</evidence>
<keyword evidence="9 14" id="KW-0406">Ion transport</keyword>
<evidence type="ECO:0000256" key="4">
    <source>
        <dbReference type="ARBA" id="ARBA00022475"/>
    </source>
</evidence>
<evidence type="ECO:0000256" key="11">
    <source>
        <dbReference type="ARBA" id="ARBA00023310"/>
    </source>
</evidence>
<keyword evidence="4 14" id="KW-1003">Cell membrane</keyword>
<evidence type="ECO:0000256" key="8">
    <source>
        <dbReference type="ARBA" id="ARBA00022989"/>
    </source>
</evidence>
<evidence type="ECO:0000256" key="10">
    <source>
        <dbReference type="ARBA" id="ARBA00023136"/>
    </source>
</evidence>
<evidence type="ECO:0000256" key="16">
    <source>
        <dbReference type="SAM" id="Coils"/>
    </source>
</evidence>
<evidence type="ECO:0000256" key="13">
    <source>
        <dbReference type="ARBA" id="ARBA00025830"/>
    </source>
</evidence>
<reference evidence="17 18" key="1">
    <citation type="submission" date="2013-09" db="EMBL/GenBank/DDBJ databases">
        <title>Complete genome sequence of Corynebacterium doosanense CAU 212(T) (=DSM 45436(T)), isolated from activated sludge.</title>
        <authorList>
            <person name="Schaffert L."/>
            <person name="Albersmeier A."/>
            <person name="Kalinowski J."/>
            <person name="Ruckert C."/>
        </authorList>
    </citation>
    <scope>NUCLEOTIDE SEQUENCE [LARGE SCALE GENOMIC DNA]</scope>
    <source>
        <strain evidence="17 18">CAU 212</strain>
    </source>
</reference>
<organism evidence="17 18">
    <name type="scientific">Corynebacterium doosanense CAU 212 = DSM 45436</name>
    <dbReference type="NCBI Taxonomy" id="558173"/>
    <lineage>
        <taxon>Bacteria</taxon>
        <taxon>Bacillati</taxon>
        <taxon>Actinomycetota</taxon>
        <taxon>Actinomycetes</taxon>
        <taxon>Mycobacteriales</taxon>
        <taxon>Corynebacteriaceae</taxon>
        <taxon>Corynebacterium</taxon>
    </lineage>
</organism>
<dbReference type="InterPro" id="IPR005864">
    <property type="entry name" value="ATP_synth_F0_bsu_bac"/>
</dbReference>
<evidence type="ECO:0000256" key="5">
    <source>
        <dbReference type="ARBA" id="ARBA00022547"/>
    </source>
</evidence>
<keyword evidence="18" id="KW-1185">Reference proteome</keyword>
<keyword evidence="3 14" id="KW-0813">Transport</keyword>
<feature type="coiled-coil region" evidence="16">
    <location>
        <begin position="68"/>
        <end position="109"/>
    </location>
</feature>
<evidence type="ECO:0000256" key="9">
    <source>
        <dbReference type="ARBA" id="ARBA00023065"/>
    </source>
</evidence>
<evidence type="ECO:0000256" key="2">
    <source>
        <dbReference type="ARBA" id="ARBA00005513"/>
    </source>
</evidence>